<organism evidence="10 11">
    <name type="scientific">Steroidobacter flavus</name>
    <dbReference type="NCBI Taxonomy" id="1842136"/>
    <lineage>
        <taxon>Bacteria</taxon>
        <taxon>Pseudomonadati</taxon>
        <taxon>Pseudomonadota</taxon>
        <taxon>Gammaproteobacteria</taxon>
        <taxon>Steroidobacterales</taxon>
        <taxon>Steroidobacteraceae</taxon>
        <taxon>Steroidobacter</taxon>
    </lineage>
</organism>
<keyword evidence="3" id="KW-1003">Cell membrane</keyword>
<evidence type="ECO:0000256" key="5">
    <source>
        <dbReference type="ARBA" id="ARBA00022989"/>
    </source>
</evidence>
<comment type="subcellular location">
    <subcellularLocation>
        <location evidence="1 8">Cell membrane</location>
        <topology evidence="1 8">Multi-pass membrane protein</topology>
    </subcellularLocation>
</comment>
<comment type="caution">
    <text evidence="10">The sequence shown here is derived from an EMBL/GenBank/DDBJ whole genome shotgun (WGS) entry which is preliminary data.</text>
</comment>
<evidence type="ECO:0000313" key="11">
    <source>
        <dbReference type="Proteomes" id="UP001595904"/>
    </source>
</evidence>
<feature type="transmembrane region" description="Helical" evidence="8">
    <location>
        <begin position="281"/>
        <end position="307"/>
    </location>
</feature>
<evidence type="ECO:0000256" key="1">
    <source>
        <dbReference type="ARBA" id="ARBA00004651"/>
    </source>
</evidence>
<feature type="transmembrane region" description="Helical" evidence="8">
    <location>
        <begin position="97"/>
        <end position="118"/>
    </location>
</feature>
<dbReference type="InterPro" id="IPR000515">
    <property type="entry name" value="MetI-like"/>
</dbReference>
<evidence type="ECO:0000256" key="6">
    <source>
        <dbReference type="ARBA" id="ARBA00023136"/>
    </source>
</evidence>
<evidence type="ECO:0000256" key="7">
    <source>
        <dbReference type="ARBA" id="ARBA00024202"/>
    </source>
</evidence>
<dbReference type="Proteomes" id="UP001595904">
    <property type="component" value="Unassembled WGS sequence"/>
</dbReference>
<dbReference type="CDD" id="cd06261">
    <property type="entry name" value="TM_PBP2"/>
    <property type="match status" value="1"/>
</dbReference>
<dbReference type="SUPFAM" id="SSF161098">
    <property type="entry name" value="MetI-like"/>
    <property type="match status" value="1"/>
</dbReference>
<proteinExistence type="inferred from homology"/>
<dbReference type="InterPro" id="IPR045621">
    <property type="entry name" value="BPD_transp_1_N"/>
</dbReference>
<dbReference type="Pfam" id="PF19300">
    <property type="entry name" value="BPD_transp_1_N"/>
    <property type="match status" value="1"/>
</dbReference>
<keyword evidence="11" id="KW-1185">Reference proteome</keyword>
<gene>
    <name evidence="10" type="ORF">ACFPN2_25420</name>
</gene>
<dbReference type="PANTHER" id="PTHR43163:SF6">
    <property type="entry name" value="DIPEPTIDE TRANSPORT SYSTEM PERMEASE PROTEIN DPPB-RELATED"/>
    <property type="match status" value="1"/>
</dbReference>
<feature type="domain" description="ABC transmembrane type-1" evidence="9">
    <location>
        <begin position="95"/>
        <end position="304"/>
    </location>
</feature>
<protein>
    <submittedName>
        <fullName evidence="10">ABC transporter permease</fullName>
    </submittedName>
</protein>
<keyword evidence="4 8" id="KW-0812">Transmembrane</keyword>
<evidence type="ECO:0000259" key="9">
    <source>
        <dbReference type="PROSITE" id="PS50928"/>
    </source>
</evidence>
<dbReference type="InterPro" id="IPR035906">
    <property type="entry name" value="MetI-like_sf"/>
</dbReference>
<evidence type="ECO:0000256" key="8">
    <source>
        <dbReference type="RuleBase" id="RU363032"/>
    </source>
</evidence>
<keyword evidence="2 8" id="KW-0813">Transport</keyword>
<feature type="transmembrane region" description="Helical" evidence="8">
    <location>
        <begin position="176"/>
        <end position="196"/>
    </location>
</feature>
<keyword evidence="6 8" id="KW-0472">Membrane</keyword>
<sequence>MVSFILRRIAQGLLTLAIAGTAVFLLIRVIPGDPAQMLVGDVGDPAMVASMRASLGLDRPLPQQWLLFVTDLARGDLGASIMTGEQVRDVIMQAFPVTASVVLLATTIAALIGIPAGMWAAWRQGRAADYLLIGITSLLLSVPTFWSGLIVLVIFSVELGWLPALGYVPLTEDLRAGLIALIMPVGVLTLAELATLARMMRSSTLEVLRLDYITSAHARGIAPWSVLLRHVFRNAFAPTLTTLGLMLGHLLGGVVVIEKIFGLPGIGRLLVDSIVQRDYPIVQGCLLFVAFVFVIVNLIVDLLYAALDPRVRV</sequence>
<evidence type="ECO:0000256" key="2">
    <source>
        <dbReference type="ARBA" id="ARBA00022448"/>
    </source>
</evidence>
<accession>A0ABV8SXU8</accession>
<dbReference type="Pfam" id="PF00528">
    <property type="entry name" value="BPD_transp_1"/>
    <property type="match status" value="1"/>
</dbReference>
<evidence type="ECO:0000256" key="3">
    <source>
        <dbReference type="ARBA" id="ARBA00022475"/>
    </source>
</evidence>
<feature type="transmembrane region" description="Helical" evidence="8">
    <location>
        <begin position="12"/>
        <end position="30"/>
    </location>
</feature>
<name>A0ABV8SXU8_9GAMM</name>
<dbReference type="RefSeq" id="WP_380601845.1">
    <property type="nucleotide sequence ID" value="NZ_JBHSDU010000014.1"/>
</dbReference>
<dbReference type="EMBL" id="JBHSDU010000014">
    <property type="protein sequence ID" value="MFC4312448.1"/>
    <property type="molecule type" value="Genomic_DNA"/>
</dbReference>
<feature type="transmembrane region" description="Helical" evidence="8">
    <location>
        <begin position="235"/>
        <end position="261"/>
    </location>
</feature>
<evidence type="ECO:0000313" key="10">
    <source>
        <dbReference type="EMBL" id="MFC4312448.1"/>
    </source>
</evidence>
<dbReference type="PROSITE" id="PS50928">
    <property type="entry name" value="ABC_TM1"/>
    <property type="match status" value="1"/>
</dbReference>
<comment type="similarity">
    <text evidence="7">Belongs to the binding-protein-dependent transport system permease family. OppBC subfamily.</text>
</comment>
<dbReference type="Gene3D" id="1.10.3720.10">
    <property type="entry name" value="MetI-like"/>
    <property type="match status" value="1"/>
</dbReference>
<dbReference type="PANTHER" id="PTHR43163">
    <property type="entry name" value="DIPEPTIDE TRANSPORT SYSTEM PERMEASE PROTEIN DPPB-RELATED"/>
    <property type="match status" value="1"/>
</dbReference>
<reference evidence="11" key="1">
    <citation type="journal article" date="2019" name="Int. J. Syst. Evol. Microbiol.">
        <title>The Global Catalogue of Microorganisms (GCM) 10K type strain sequencing project: providing services to taxonomists for standard genome sequencing and annotation.</title>
        <authorList>
            <consortium name="The Broad Institute Genomics Platform"/>
            <consortium name="The Broad Institute Genome Sequencing Center for Infectious Disease"/>
            <person name="Wu L."/>
            <person name="Ma J."/>
        </authorList>
    </citation>
    <scope>NUCLEOTIDE SEQUENCE [LARGE SCALE GENOMIC DNA]</scope>
    <source>
        <strain evidence="11">CGMCC 1.10759</strain>
    </source>
</reference>
<evidence type="ECO:0000256" key="4">
    <source>
        <dbReference type="ARBA" id="ARBA00022692"/>
    </source>
</evidence>
<feature type="transmembrane region" description="Helical" evidence="8">
    <location>
        <begin position="130"/>
        <end position="156"/>
    </location>
</feature>
<keyword evidence="5 8" id="KW-1133">Transmembrane helix</keyword>